<dbReference type="InterPro" id="IPR003481">
    <property type="entry name" value="FliD_N"/>
</dbReference>
<dbReference type="InterPro" id="IPR040026">
    <property type="entry name" value="FliD"/>
</dbReference>
<sequence length="514" mass="56994">MNMRIGGLASGMDIDKLVSDLMRAERMPLDKLNQRRTFLEWQRDDYREMNKLMFDFDQLIFNGVGRQSTFIQKQVTSSNPSAVSVKNISSVNDFSGFLSVEKLAQSATMYSSASVTDDASKTISQIDPTFTSSQVIKIQAIGEDGKLGDEVQITVNPTDTLNSVIQKINDQTDVNAFYDQGTGRVSFTAKHTGNALNADGTEAPEIILTGSFLTSTLKLSSDSDAAATDSDGDGIVYGSKGVNAEFTYNGLATTRSSNTFQINGFEVTLKQETNGSVVNFSSQPDVDKILDKIVEFVDQYNKMIEKINGEVSERRYRDYQPLTNEQKEAMSENEIKLWEEKAKSGTLYRDSVLSGGLTQMRYDFSNEVTGISGYVQLSEIGITTSSNYLDNGKLIIDEDKLREAIANDPNGVYQLFNANGDGETQSTMGIADRLRNTLKSTMDSIEKKAGNTYSTNATFSIGKTLEDLDDRISDFERRLINIENRYWSQFSAMETAIQRSNSQAMYLMQQFGGA</sequence>
<dbReference type="Proteomes" id="UP000219546">
    <property type="component" value="Unassembled WGS sequence"/>
</dbReference>
<dbReference type="RefSeq" id="WP_245855901.1">
    <property type="nucleotide sequence ID" value="NZ_JBEPMQ010000005.1"/>
</dbReference>
<organism evidence="8 9">
    <name type="scientific">Bacillus oleivorans</name>
    <dbReference type="NCBI Taxonomy" id="1448271"/>
    <lineage>
        <taxon>Bacteria</taxon>
        <taxon>Bacillati</taxon>
        <taxon>Bacillota</taxon>
        <taxon>Bacilli</taxon>
        <taxon>Bacillales</taxon>
        <taxon>Bacillaceae</taxon>
        <taxon>Bacillus</taxon>
    </lineage>
</organism>
<dbReference type="GO" id="GO:0009424">
    <property type="term" value="C:bacterial-type flagellum hook"/>
    <property type="evidence" value="ECO:0007669"/>
    <property type="project" value="UniProtKB-UniRule"/>
</dbReference>
<accession>A0A285D0P6</accession>
<dbReference type="Pfam" id="PF07195">
    <property type="entry name" value="FliD_C"/>
    <property type="match status" value="1"/>
</dbReference>
<comment type="similarity">
    <text evidence="1 5">Belongs to the FliD family.</text>
</comment>
<keyword evidence="8" id="KW-0969">Cilium</keyword>
<keyword evidence="8" id="KW-0966">Cell projection</keyword>
<comment type="subcellular location">
    <subcellularLocation>
        <location evidence="5">Secreted</location>
    </subcellularLocation>
    <subcellularLocation>
        <location evidence="5">Bacterial flagellum</location>
    </subcellularLocation>
</comment>
<dbReference type="GO" id="GO:0071973">
    <property type="term" value="P:bacterial-type flagellum-dependent cell motility"/>
    <property type="evidence" value="ECO:0007669"/>
    <property type="project" value="TreeGrafter"/>
</dbReference>
<comment type="function">
    <text evidence="5">Required for morphogenesis and for the elongation of the flagellar filament by facilitating polymerization of the flagellin monomers at the tip of growing filament. Forms a capping structure, which prevents flagellin subunits (transported through the central channel of the flagellum) from leaking out without polymerization at the distal end.</text>
</comment>
<dbReference type="Pfam" id="PF07196">
    <property type="entry name" value="Flagellin_IN"/>
    <property type="match status" value="1"/>
</dbReference>
<evidence type="ECO:0000313" key="8">
    <source>
        <dbReference type="EMBL" id="SNX72868.1"/>
    </source>
</evidence>
<feature type="domain" description="Flagellar hook-associated protein 2 C-terminal" evidence="7">
    <location>
        <begin position="242"/>
        <end position="501"/>
    </location>
</feature>
<evidence type="ECO:0000256" key="1">
    <source>
        <dbReference type="ARBA" id="ARBA00009764"/>
    </source>
</evidence>
<dbReference type="NCBIfam" id="NF005833">
    <property type="entry name" value="PRK07737.1"/>
    <property type="match status" value="1"/>
</dbReference>
<keyword evidence="3" id="KW-0175">Coiled coil</keyword>
<dbReference type="PANTHER" id="PTHR30288">
    <property type="entry name" value="FLAGELLAR CAP/ASSEMBLY PROTEIN FLID"/>
    <property type="match status" value="1"/>
</dbReference>
<dbReference type="PANTHER" id="PTHR30288:SF0">
    <property type="entry name" value="FLAGELLAR HOOK-ASSOCIATED PROTEIN 2"/>
    <property type="match status" value="1"/>
</dbReference>
<gene>
    <name evidence="8" type="ORF">SAMN05877753_106233</name>
</gene>
<comment type="subunit">
    <text evidence="2 5">Homopentamer.</text>
</comment>
<protein>
    <recommendedName>
        <fullName evidence="5">Flagellar hook-associated protein 2</fullName>
        <shortName evidence="5">HAP2</shortName>
    </recommendedName>
    <alternativeName>
        <fullName evidence="5">Flagellar cap protein</fullName>
    </alternativeName>
</protein>
<keyword evidence="5" id="KW-0964">Secreted</keyword>
<name>A0A285D0P6_9BACI</name>
<dbReference type="GO" id="GO:0005576">
    <property type="term" value="C:extracellular region"/>
    <property type="evidence" value="ECO:0007669"/>
    <property type="project" value="UniProtKB-SubCell"/>
</dbReference>
<evidence type="ECO:0000313" key="9">
    <source>
        <dbReference type="Proteomes" id="UP000219546"/>
    </source>
</evidence>
<keyword evidence="8" id="KW-0282">Flagellum</keyword>
<evidence type="ECO:0000256" key="2">
    <source>
        <dbReference type="ARBA" id="ARBA00011255"/>
    </source>
</evidence>
<feature type="domain" description="Flagellar hook-associated protein 2 N-terminal" evidence="6">
    <location>
        <begin position="10"/>
        <end position="106"/>
    </location>
</feature>
<evidence type="ECO:0000256" key="5">
    <source>
        <dbReference type="RuleBase" id="RU362066"/>
    </source>
</evidence>
<dbReference type="Pfam" id="PF02465">
    <property type="entry name" value="FliD_N"/>
    <property type="match status" value="1"/>
</dbReference>
<keyword evidence="9" id="KW-1185">Reference proteome</keyword>
<evidence type="ECO:0000259" key="6">
    <source>
        <dbReference type="Pfam" id="PF02465"/>
    </source>
</evidence>
<evidence type="ECO:0000259" key="7">
    <source>
        <dbReference type="Pfam" id="PF07195"/>
    </source>
</evidence>
<evidence type="ECO:0000256" key="4">
    <source>
        <dbReference type="ARBA" id="ARBA00023143"/>
    </source>
</evidence>
<dbReference type="GO" id="GO:0007155">
    <property type="term" value="P:cell adhesion"/>
    <property type="evidence" value="ECO:0007669"/>
    <property type="project" value="InterPro"/>
</dbReference>
<proteinExistence type="inferred from homology"/>
<evidence type="ECO:0000256" key="3">
    <source>
        <dbReference type="ARBA" id="ARBA00023054"/>
    </source>
</evidence>
<dbReference type="EMBL" id="OAOP01000006">
    <property type="protein sequence ID" value="SNX72868.1"/>
    <property type="molecule type" value="Genomic_DNA"/>
</dbReference>
<keyword evidence="4 5" id="KW-0975">Bacterial flagellum</keyword>
<dbReference type="AlphaFoldDB" id="A0A285D0P6"/>
<reference evidence="8 9" key="1">
    <citation type="submission" date="2017-08" db="EMBL/GenBank/DDBJ databases">
        <authorList>
            <person name="de Groot N.N."/>
        </authorList>
    </citation>
    <scope>NUCLEOTIDE SEQUENCE [LARGE SCALE GENOMIC DNA]</scope>
    <source>
        <strain evidence="8 9">JC228</strain>
    </source>
</reference>
<dbReference type="GO" id="GO:0009421">
    <property type="term" value="C:bacterial-type flagellum filament cap"/>
    <property type="evidence" value="ECO:0007669"/>
    <property type="project" value="InterPro"/>
</dbReference>
<dbReference type="InterPro" id="IPR010809">
    <property type="entry name" value="FliD_C"/>
</dbReference>
<dbReference type="InterPro" id="IPR010810">
    <property type="entry name" value="Flagellin_hook_IN_motif"/>
</dbReference>